<proteinExistence type="predicted"/>
<reference evidence="2" key="1">
    <citation type="submission" date="2024-07" db="EMBL/GenBank/DDBJ databases">
        <authorList>
            <person name="Yu S.T."/>
        </authorList>
    </citation>
    <scope>NUCLEOTIDE SEQUENCE</scope>
    <source>
        <strain evidence="2">Y1</strain>
    </source>
</reference>
<evidence type="ECO:0000256" key="1">
    <source>
        <dbReference type="SAM" id="MobiDB-lite"/>
    </source>
</evidence>
<name>A0AB39TVA5_9ACTN</name>
<feature type="region of interest" description="Disordered" evidence="1">
    <location>
        <begin position="1"/>
        <end position="102"/>
    </location>
</feature>
<feature type="compositionally biased region" description="Basic and acidic residues" evidence="1">
    <location>
        <begin position="46"/>
        <end position="57"/>
    </location>
</feature>
<sequence length="179" mass="20332">MTPMNHDDERRTSTEDILAGVRADEEPGTRERPVYPGEATTAAQEPRTDDPERPEYAEDREEPDGGAEAAGGTTGRAVEGEPRADGDREGHDPLLPPDEADELRTRWQEIQTRFVDDPREAVRDADELVADLMRRLAEYFAGRKQGLESRWNRDGETDTEELRMALKQYRAFFDRLLSS</sequence>
<feature type="compositionally biased region" description="Basic and acidic residues" evidence="1">
    <location>
        <begin position="22"/>
        <end position="33"/>
    </location>
</feature>
<evidence type="ECO:0000313" key="2">
    <source>
        <dbReference type="EMBL" id="XDQ82943.1"/>
    </source>
</evidence>
<feature type="compositionally biased region" description="Basic and acidic residues" evidence="1">
    <location>
        <begin position="78"/>
        <end position="92"/>
    </location>
</feature>
<dbReference type="EMBL" id="CP163445">
    <property type="protein sequence ID" value="XDQ82943.1"/>
    <property type="molecule type" value="Genomic_DNA"/>
</dbReference>
<feature type="compositionally biased region" description="Basic and acidic residues" evidence="1">
    <location>
        <begin position="1"/>
        <end position="14"/>
    </location>
</feature>
<dbReference type="AlphaFoldDB" id="A0AB39TVA5"/>
<gene>
    <name evidence="2" type="ORF">AB2U05_32810</name>
</gene>
<organism evidence="2">
    <name type="scientific">Streptomyces sp. Y1</name>
    <dbReference type="NCBI Taxonomy" id="3238634"/>
    <lineage>
        <taxon>Bacteria</taxon>
        <taxon>Bacillati</taxon>
        <taxon>Actinomycetota</taxon>
        <taxon>Actinomycetes</taxon>
        <taxon>Kitasatosporales</taxon>
        <taxon>Streptomycetaceae</taxon>
        <taxon>Streptomyces</taxon>
    </lineage>
</organism>
<dbReference type="RefSeq" id="WP_369185171.1">
    <property type="nucleotide sequence ID" value="NZ_CP163445.1"/>
</dbReference>
<protein>
    <submittedName>
        <fullName evidence="2">Uncharacterized protein</fullName>
    </submittedName>
</protein>
<accession>A0AB39TVA5</accession>